<dbReference type="GO" id="GO:0004641">
    <property type="term" value="F:phosphoribosylformylglycinamidine cyclo-ligase activity"/>
    <property type="evidence" value="ECO:0007669"/>
    <property type="project" value="UniProtKB-UniRule"/>
</dbReference>
<dbReference type="Pfam" id="PF02769">
    <property type="entry name" value="AIRS_C"/>
    <property type="match status" value="1"/>
</dbReference>
<name>A0A418V9F3_9DEIO</name>
<dbReference type="PANTHER" id="PTHR10520">
    <property type="entry name" value="TRIFUNCTIONAL PURINE BIOSYNTHETIC PROTEIN ADENOSINE-3-RELATED"/>
    <property type="match status" value="1"/>
</dbReference>
<gene>
    <name evidence="15" type="primary">purM</name>
    <name evidence="18" type="ORF">D3875_15350</name>
</gene>
<proteinExistence type="inferred from homology"/>
<sequence length="359" mass="37179">MTDEQQGNAGASAYERAGVSIDAGHRAVSLMKGAVARTHNEHVLGGLGGFGGLFRAAFGELADPVLVASTDGVGTKTKVAVKVERFGGLGHDIVNHCVNDILVQGARPLFFLDYVAMGKLRPEAVAEVVTGAAQACEALGVALLGGETAEMPGVYVDGELDIVGTIVGVVDRPKLIDGTRIGVGDAVIALPSSGLHTNGFSLARMALDGLDWQEARSDLNGQTLAELLPVPHRAYLPAFGALEKAGVDVRGMAHITGGGLVDNPPRVFPPGVGMEIDTASWTVPPLFELIVRQANVARTEAFRALNMGVGFLFIVPQEQAAQTLRTLQAAGETPWVIGKMVAGQGVTFTAAPHAAAGQP</sequence>
<dbReference type="InterPro" id="IPR010918">
    <property type="entry name" value="PurM-like_C_dom"/>
</dbReference>
<evidence type="ECO:0000256" key="15">
    <source>
        <dbReference type="HAMAP-Rule" id="MF_00741"/>
    </source>
</evidence>
<dbReference type="InterPro" id="IPR004733">
    <property type="entry name" value="PurM_cligase"/>
</dbReference>
<dbReference type="UniPathway" id="UPA00074">
    <property type="reaction ID" value="UER00129"/>
</dbReference>
<dbReference type="FunFam" id="3.90.650.10:FF:000011">
    <property type="entry name" value="Phosphoribosylformylglycinamidine cyclo-ligase"/>
    <property type="match status" value="1"/>
</dbReference>
<comment type="pathway">
    <text evidence="2 15">Purine metabolism; IMP biosynthesis via de novo pathway; 5-amino-1-(5-phospho-D-ribosyl)imidazole from N(2)-formyl-N(1)-(5-phospho-D-ribosyl)glycinamide: step 2/2.</text>
</comment>
<protein>
    <recommendedName>
        <fullName evidence="5 15">Phosphoribosylformylglycinamidine cyclo-ligase</fullName>
        <ecNumber evidence="4 15">6.3.3.1</ecNumber>
    </recommendedName>
    <alternativeName>
        <fullName evidence="12 15">AIR synthase</fullName>
    </alternativeName>
    <alternativeName>
        <fullName evidence="13 15">AIRS</fullName>
    </alternativeName>
    <alternativeName>
        <fullName evidence="11 15">Phosphoribosyl-aminoimidazole synthetase</fullName>
    </alternativeName>
</protein>
<evidence type="ECO:0000256" key="12">
    <source>
        <dbReference type="ARBA" id="ARBA00032931"/>
    </source>
</evidence>
<comment type="similarity">
    <text evidence="3 15">Belongs to the AIR synthase family.</text>
</comment>
<evidence type="ECO:0000313" key="18">
    <source>
        <dbReference type="EMBL" id="RJF72710.1"/>
    </source>
</evidence>
<accession>A0A418V9F3</accession>
<evidence type="ECO:0000256" key="1">
    <source>
        <dbReference type="ARBA" id="ARBA00004496"/>
    </source>
</evidence>
<reference evidence="18 19" key="1">
    <citation type="submission" date="2018-09" db="EMBL/GenBank/DDBJ databases">
        <authorList>
            <person name="Zhu H."/>
        </authorList>
    </citation>
    <scope>NUCLEOTIDE SEQUENCE [LARGE SCALE GENOMIC DNA]</scope>
    <source>
        <strain evidence="18 19">K2S05-167</strain>
    </source>
</reference>
<dbReference type="OrthoDB" id="9802507at2"/>
<keyword evidence="6 15" id="KW-0963">Cytoplasm</keyword>
<dbReference type="EMBL" id="QYUJ01000014">
    <property type="protein sequence ID" value="RJF72710.1"/>
    <property type="molecule type" value="Genomic_DNA"/>
</dbReference>
<feature type="domain" description="PurM-like N-terminal" evidence="16">
    <location>
        <begin position="65"/>
        <end position="170"/>
    </location>
</feature>
<dbReference type="CDD" id="cd02196">
    <property type="entry name" value="PurM"/>
    <property type="match status" value="1"/>
</dbReference>
<evidence type="ECO:0000256" key="13">
    <source>
        <dbReference type="ARBA" id="ARBA00033093"/>
    </source>
</evidence>
<evidence type="ECO:0000256" key="3">
    <source>
        <dbReference type="ARBA" id="ARBA00010280"/>
    </source>
</evidence>
<dbReference type="EC" id="6.3.3.1" evidence="4 15"/>
<dbReference type="FunFam" id="3.30.1330.10:FF:000001">
    <property type="entry name" value="Phosphoribosylformylglycinamidine cyclo-ligase"/>
    <property type="match status" value="1"/>
</dbReference>
<keyword evidence="8 15" id="KW-0547">Nucleotide-binding</keyword>
<dbReference type="SUPFAM" id="SSF56042">
    <property type="entry name" value="PurM C-terminal domain-like"/>
    <property type="match status" value="1"/>
</dbReference>
<keyword evidence="7 15" id="KW-0436">Ligase</keyword>
<dbReference type="InterPro" id="IPR036676">
    <property type="entry name" value="PurM-like_C_sf"/>
</dbReference>
<dbReference type="Gene3D" id="3.30.1330.10">
    <property type="entry name" value="PurM-like, N-terminal domain"/>
    <property type="match status" value="1"/>
</dbReference>
<dbReference type="GO" id="GO:0005829">
    <property type="term" value="C:cytosol"/>
    <property type="evidence" value="ECO:0007669"/>
    <property type="project" value="TreeGrafter"/>
</dbReference>
<dbReference type="NCBIfam" id="TIGR00878">
    <property type="entry name" value="purM"/>
    <property type="match status" value="1"/>
</dbReference>
<comment type="catalytic activity">
    <reaction evidence="14 15">
        <text>2-formamido-N(1)-(5-O-phospho-beta-D-ribosyl)acetamidine + ATP = 5-amino-1-(5-phospho-beta-D-ribosyl)imidazole + ADP + phosphate + H(+)</text>
        <dbReference type="Rhea" id="RHEA:23032"/>
        <dbReference type="ChEBI" id="CHEBI:15378"/>
        <dbReference type="ChEBI" id="CHEBI:30616"/>
        <dbReference type="ChEBI" id="CHEBI:43474"/>
        <dbReference type="ChEBI" id="CHEBI:137981"/>
        <dbReference type="ChEBI" id="CHEBI:147287"/>
        <dbReference type="ChEBI" id="CHEBI:456216"/>
        <dbReference type="EC" id="6.3.3.1"/>
    </reaction>
</comment>
<dbReference type="Pfam" id="PF00586">
    <property type="entry name" value="AIRS"/>
    <property type="match status" value="1"/>
</dbReference>
<evidence type="ECO:0000256" key="10">
    <source>
        <dbReference type="ARBA" id="ARBA00022840"/>
    </source>
</evidence>
<evidence type="ECO:0000256" key="5">
    <source>
        <dbReference type="ARBA" id="ARBA00020367"/>
    </source>
</evidence>
<comment type="caution">
    <text evidence="18">The sequence shown here is derived from an EMBL/GenBank/DDBJ whole genome shotgun (WGS) entry which is preliminary data.</text>
</comment>
<evidence type="ECO:0000256" key="9">
    <source>
        <dbReference type="ARBA" id="ARBA00022755"/>
    </source>
</evidence>
<evidence type="ECO:0000256" key="8">
    <source>
        <dbReference type="ARBA" id="ARBA00022741"/>
    </source>
</evidence>
<dbReference type="HAMAP" id="MF_00741">
    <property type="entry name" value="AIRS"/>
    <property type="match status" value="1"/>
</dbReference>
<evidence type="ECO:0000259" key="17">
    <source>
        <dbReference type="Pfam" id="PF02769"/>
    </source>
</evidence>
<dbReference type="GO" id="GO:0005524">
    <property type="term" value="F:ATP binding"/>
    <property type="evidence" value="ECO:0007669"/>
    <property type="project" value="UniProtKB-KW"/>
</dbReference>
<evidence type="ECO:0000256" key="4">
    <source>
        <dbReference type="ARBA" id="ARBA00013047"/>
    </source>
</evidence>
<dbReference type="InterPro" id="IPR016188">
    <property type="entry name" value="PurM-like_N"/>
</dbReference>
<evidence type="ECO:0000256" key="7">
    <source>
        <dbReference type="ARBA" id="ARBA00022598"/>
    </source>
</evidence>
<evidence type="ECO:0000256" key="6">
    <source>
        <dbReference type="ARBA" id="ARBA00022490"/>
    </source>
</evidence>
<evidence type="ECO:0000256" key="2">
    <source>
        <dbReference type="ARBA" id="ARBA00004686"/>
    </source>
</evidence>
<organism evidence="18 19">
    <name type="scientific">Deinococcus cavernae</name>
    <dbReference type="NCBI Taxonomy" id="2320857"/>
    <lineage>
        <taxon>Bacteria</taxon>
        <taxon>Thermotogati</taxon>
        <taxon>Deinococcota</taxon>
        <taxon>Deinococci</taxon>
        <taxon>Deinococcales</taxon>
        <taxon>Deinococcaceae</taxon>
        <taxon>Deinococcus</taxon>
    </lineage>
</organism>
<keyword evidence="10 15" id="KW-0067">ATP-binding</keyword>
<dbReference type="GO" id="GO:0004637">
    <property type="term" value="F:phosphoribosylamine-glycine ligase activity"/>
    <property type="evidence" value="ECO:0007669"/>
    <property type="project" value="TreeGrafter"/>
</dbReference>
<evidence type="ECO:0000256" key="14">
    <source>
        <dbReference type="ARBA" id="ARBA00049057"/>
    </source>
</evidence>
<dbReference type="RefSeq" id="WP_119765113.1">
    <property type="nucleotide sequence ID" value="NZ_QYUJ01000014.1"/>
</dbReference>
<dbReference type="PANTHER" id="PTHR10520:SF12">
    <property type="entry name" value="TRIFUNCTIONAL PURINE BIOSYNTHETIC PROTEIN ADENOSINE-3"/>
    <property type="match status" value="1"/>
</dbReference>
<dbReference type="AlphaFoldDB" id="A0A418V9F3"/>
<dbReference type="GO" id="GO:0046084">
    <property type="term" value="P:adenine biosynthetic process"/>
    <property type="evidence" value="ECO:0007669"/>
    <property type="project" value="TreeGrafter"/>
</dbReference>
<dbReference type="InterPro" id="IPR036921">
    <property type="entry name" value="PurM-like_N_sf"/>
</dbReference>
<keyword evidence="19" id="KW-1185">Reference proteome</keyword>
<comment type="subcellular location">
    <subcellularLocation>
        <location evidence="1 15">Cytoplasm</location>
    </subcellularLocation>
</comment>
<evidence type="ECO:0000259" key="16">
    <source>
        <dbReference type="Pfam" id="PF00586"/>
    </source>
</evidence>
<dbReference type="Proteomes" id="UP000286287">
    <property type="component" value="Unassembled WGS sequence"/>
</dbReference>
<dbReference type="GO" id="GO:0006189">
    <property type="term" value="P:'de novo' IMP biosynthetic process"/>
    <property type="evidence" value="ECO:0007669"/>
    <property type="project" value="UniProtKB-UniRule"/>
</dbReference>
<dbReference type="Gene3D" id="3.90.650.10">
    <property type="entry name" value="PurM-like C-terminal domain"/>
    <property type="match status" value="1"/>
</dbReference>
<evidence type="ECO:0000256" key="11">
    <source>
        <dbReference type="ARBA" id="ARBA00031908"/>
    </source>
</evidence>
<evidence type="ECO:0000313" key="19">
    <source>
        <dbReference type="Proteomes" id="UP000286287"/>
    </source>
</evidence>
<feature type="domain" description="PurM-like C-terminal" evidence="17">
    <location>
        <begin position="183"/>
        <end position="349"/>
    </location>
</feature>
<dbReference type="SUPFAM" id="SSF55326">
    <property type="entry name" value="PurM N-terminal domain-like"/>
    <property type="match status" value="1"/>
</dbReference>
<keyword evidence="9 15" id="KW-0658">Purine biosynthesis</keyword>